<proteinExistence type="predicted"/>
<protein>
    <submittedName>
        <fullName evidence="1">Uncharacterized protein</fullName>
    </submittedName>
</protein>
<sequence>MFWDDQGVLLPYFQKCGENVNSASHCEVLFKLQDAIRRKLPGNWQEGYCFIMTMPDTIQLEKPRGEFKNYSGNFLSIPLTAWTWPLVTTIWSANHLGGRCFADDEEVKMEVRKWLTQQ</sequence>
<evidence type="ECO:0000313" key="2">
    <source>
        <dbReference type="Proteomes" id="UP000235965"/>
    </source>
</evidence>
<dbReference type="InParanoid" id="A0A2J7R1X1"/>
<reference evidence="1 2" key="1">
    <citation type="submission" date="2017-12" db="EMBL/GenBank/DDBJ databases">
        <title>Hemimetabolous genomes reveal molecular basis of termite eusociality.</title>
        <authorList>
            <person name="Harrison M.C."/>
            <person name="Jongepier E."/>
            <person name="Robertson H.M."/>
            <person name="Arning N."/>
            <person name="Bitard-Feildel T."/>
            <person name="Chao H."/>
            <person name="Childers C.P."/>
            <person name="Dinh H."/>
            <person name="Doddapaneni H."/>
            <person name="Dugan S."/>
            <person name="Gowin J."/>
            <person name="Greiner C."/>
            <person name="Han Y."/>
            <person name="Hu H."/>
            <person name="Hughes D.S.T."/>
            <person name="Huylmans A.-K."/>
            <person name="Kemena C."/>
            <person name="Kremer L.P.M."/>
            <person name="Lee S.L."/>
            <person name="Lopez-Ezquerra A."/>
            <person name="Mallet L."/>
            <person name="Monroy-Kuhn J.M."/>
            <person name="Moser A."/>
            <person name="Murali S.C."/>
            <person name="Muzny D.M."/>
            <person name="Otani S."/>
            <person name="Piulachs M.-D."/>
            <person name="Poelchau M."/>
            <person name="Qu J."/>
            <person name="Schaub F."/>
            <person name="Wada-Katsumata A."/>
            <person name="Worley K.C."/>
            <person name="Xie Q."/>
            <person name="Ylla G."/>
            <person name="Poulsen M."/>
            <person name="Gibbs R.A."/>
            <person name="Schal C."/>
            <person name="Richards S."/>
            <person name="Belles X."/>
            <person name="Korb J."/>
            <person name="Bornberg-Bauer E."/>
        </authorList>
    </citation>
    <scope>NUCLEOTIDE SEQUENCE [LARGE SCALE GENOMIC DNA]</scope>
    <source>
        <tissue evidence="1">Whole body</tissue>
    </source>
</reference>
<name>A0A2J7R1X1_9NEOP</name>
<accession>A0A2J7R1X1</accession>
<keyword evidence="2" id="KW-1185">Reference proteome</keyword>
<gene>
    <name evidence="1" type="ORF">B7P43_G03780</name>
</gene>
<dbReference type="Proteomes" id="UP000235965">
    <property type="component" value="Unassembled WGS sequence"/>
</dbReference>
<dbReference type="AlphaFoldDB" id="A0A2J7R1X1"/>
<comment type="caution">
    <text evidence="1">The sequence shown here is derived from an EMBL/GenBank/DDBJ whole genome shotgun (WGS) entry which is preliminary data.</text>
</comment>
<evidence type="ECO:0000313" key="1">
    <source>
        <dbReference type="EMBL" id="PNF34818.1"/>
    </source>
</evidence>
<organism evidence="1 2">
    <name type="scientific">Cryptotermes secundus</name>
    <dbReference type="NCBI Taxonomy" id="105785"/>
    <lineage>
        <taxon>Eukaryota</taxon>
        <taxon>Metazoa</taxon>
        <taxon>Ecdysozoa</taxon>
        <taxon>Arthropoda</taxon>
        <taxon>Hexapoda</taxon>
        <taxon>Insecta</taxon>
        <taxon>Pterygota</taxon>
        <taxon>Neoptera</taxon>
        <taxon>Polyneoptera</taxon>
        <taxon>Dictyoptera</taxon>
        <taxon>Blattodea</taxon>
        <taxon>Blattoidea</taxon>
        <taxon>Termitoidae</taxon>
        <taxon>Kalotermitidae</taxon>
        <taxon>Cryptotermitinae</taxon>
        <taxon>Cryptotermes</taxon>
    </lineage>
</organism>
<dbReference type="EMBL" id="NEVH01008202">
    <property type="protein sequence ID" value="PNF34818.1"/>
    <property type="molecule type" value="Genomic_DNA"/>
</dbReference>